<dbReference type="Proteomes" id="UP000232101">
    <property type="component" value="Unassembled WGS sequence"/>
</dbReference>
<proteinExistence type="predicted"/>
<protein>
    <recommendedName>
        <fullName evidence="1">YcaO domain-containing protein</fullName>
    </recommendedName>
</protein>
<dbReference type="PROSITE" id="PS51664">
    <property type="entry name" value="YCAO"/>
    <property type="match status" value="1"/>
</dbReference>
<evidence type="ECO:0000259" key="1">
    <source>
        <dbReference type="PROSITE" id="PS51664"/>
    </source>
</evidence>
<organism evidence="2 3">
    <name type="scientific">Lysinibacillus xylanilyticus</name>
    <dbReference type="NCBI Taxonomy" id="582475"/>
    <lineage>
        <taxon>Bacteria</taxon>
        <taxon>Bacillati</taxon>
        <taxon>Bacillota</taxon>
        <taxon>Bacilli</taxon>
        <taxon>Bacillales</taxon>
        <taxon>Bacillaceae</taxon>
        <taxon>Lysinibacillus</taxon>
    </lineage>
</organism>
<dbReference type="InterPro" id="IPR003776">
    <property type="entry name" value="YcaO-like_dom"/>
</dbReference>
<feature type="domain" description="YcaO" evidence="1">
    <location>
        <begin position="299"/>
        <end position="648"/>
    </location>
</feature>
<evidence type="ECO:0000313" key="2">
    <source>
        <dbReference type="EMBL" id="PJO42171.1"/>
    </source>
</evidence>
<dbReference type="PANTHER" id="PTHR37809">
    <property type="entry name" value="RIBOSOMAL PROTEIN S12 METHYLTHIOTRANSFERASE ACCESSORY FACTOR YCAO"/>
    <property type="match status" value="1"/>
</dbReference>
<evidence type="ECO:0000313" key="3">
    <source>
        <dbReference type="Proteomes" id="UP000232101"/>
    </source>
</evidence>
<reference evidence="2 3" key="1">
    <citation type="submission" date="2017-11" db="EMBL/GenBank/DDBJ databases">
        <title>Bacterial isolate from king chilli rhizosphere.</title>
        <authorList>
            <person name="Takhelmayum P."/>
            <person name="Sarangthem I."/>
        </authorList>
    </citation>
    <scope>NUCLEOTIDE SEQUENCE [LARGE SCALE GENOMIC DNA]</scope>
    <source>
        <strain evidence="3">t26</strain>
    </source>
</reference>
<dbReference type="AlphaFoldDB" id="A0A2M9Q265"/>
<name>A0A2M9Q265_9BACI</name>
<dbReference type="Gene3D" id="3.30.1330.230">
    <property type="match status" value="1"/>
</dbReference>
<dbReference type="RefSeq" id="WP_100544421.1">
    <property type="nucleotide sequence ID" value="NZ_PHQY01000657.1"/>
</dbReference>
<sequence length="648" mass="73778">MKCIKIDKDRCVVIGADIPYEVECSDPDLFVELFNADVSTLDLSEGNKLNIEIIKKIKNDLQNDNEGNHTTDYIYINKERNLTKEEEVLYAQPGSIVYISNCSVNFILKKFPEVAESNHIYVIELFDDILITGVNKEKGTCLICLLNRYLESRDEVLKIKNVKSLITNTQTNNELICAAETLAKFKLTNADDTITIFNKNSKSIINTNLISMNGCNYCFEKNKSSFNNIKWLESNEASGKDYRTKELENAVSILKKYVTPIGPIYNLKEYEKKDFLNTNVYEVNSSASYEEVGYNLHGGKGYDKQTAPISTIGEALERYNARRFETDSLIRGTFNELQQKYNILNPKNLILDKNTPNEYHSDKIYDWIMCKNLSTNQDMLVPAISIFFPFYTLDESELFLSQSSTGLASGFSISEAILSGLFEVIERDAYTIYHKNSMYYGNIANSVYSDEVAILIDSLYNNGIEVILHYLKTDVIVHVVHCTLFDKKDRLPIYTHGSGCSLDINSAIKNAIIEACQLRISQIQLLNSEGDNESEDFKIYYEWAKGNIDYVNPFINQPNERTISAFEDYRQGSINENLTHLLASISELGYEVITADLGREDNLLSTVRVIIPGFQDIDDYGGRESKRLDEIPSLLNLSVKYNKNPMFS</sequence>
<gene>
    <name evidence="2" type="ORF">CWD94_18990</name>
</gene>
<accession>A0A2M9Q265</accession>
<dbReference type="PANTHER" id="PTHR37809:SF1">
    <property type="entry name" value="RIBOSOMAL PROTEIN S12 METHYLTHIOTRANSFERASE ACCESSORY FACTOR YCAO"/>
    <property type="match status" value="1"/>
</dbReference>
<comment type="caution">
    <text evidence="2">The sequence shown here is derived from an EMBL/GenBank/DDBJ whole genome shotgun (WGS) entry which is preliminary data.</text>
</comment>
<dbReference type="Pfam" id="PF02624">
    <property type="entry name" value="YcaO"/>
    <property type="match status" value="1"/>
</dbReference>
<dbReference type="EMBL" id="PHQY01000657">
    <property type="protein sequence ID" value="PJO42171.1"/>
    <property type="molecule type" value="Genomic_DNA"/>
</dbReference>
<dbReference type="NCBIfam" id="TIGR00702">
    <property type="entry name" value="YcaO-type kinase domain"/>
    <property type="match status" value="1"/>
</dbReference>